<dbReference type="EMBL" id="JAMZEB010000004">
    <property type="protein sequence ID" value="MCP2365799.1"/>
    <property type="molecule type" value="Genomic_DNA"/>
</dbReference>
<dbReference type="Proteomes" id="UP001139648">
    <property type="component" value="Unassembled WGS sequence"/>
</dbReference>
<dbReference type="RefSeq" id="WP_253760345.1">
    <property type="nucleotide sequence ID" value="NZ_BAABKA010000019.1"/>
</dbReference>
<evidence type="ECO:0000256" key="1">
    <source>
        <dbReference type="SAM" id="MobiDB-lite"/>
    </source>
</evidence>
<keyword evidence="3" id="KW-1185">Reference proteome</keyword>
<reference evidence="2" key="1">
    <citation type="submission" date="2022-06" db="EMBL/GenBank/DDBJ databases">
        <title>Sequencing the genomes of 1000 actinobacteria strains.</title>
        <authorList>
            <person name="Klenk H.-P."/>
        </authorList>
    </citation>
    <scope>NUCLEOTIDE SEQUENCE</scope>
    <source>
        <strain evidence="2">DSM 46694</strain>
    </source>
</reference>
<sequence>MKNTYPTPAPISEHTRAHARADALAWASSLTKERHNPLSVIGNAEPIFEWLEAALDTKDLTLRRRAGHQQWINDDRGDDPDDVGPDDDPAAFLMRAAALYGAMTGVF</sequence>
<evidence type="ECO:0000313" key="3">
    <source>
        <dbReference type="Proteomes" id="UP001139648"/>
    </source>
</evidence>
<gene>
    <name evidence="2" type="ORF">HD597_012903</name>
</gene>
<name>A0A9X2KAN5_9ACTN</name>
<organism evidence="2 3">
    <name type="scientific">Nonomuraea thailandensis</name>
    <dbReference type="NCBI Taxonomy" id="1188745"/>
    <lineage>
        <taxon>Bacteria</taxon>
        <taxon>Bacillati</taxon>
        <taxon>Actinomycetota</taxon>
        <taxon>Actinomycetes</taxon>
        <taxon>Streptosporangiales</taxon>
        <taxon>Streptosporangiaceae</taxon>
        <taxon>Nonomuraea</taxon>
    </lineage>
</organism>
<dbReference type="AlphaFoldDB" id="A0A9X2KAN5"/>
<comment type="caution">
    <text evidence="2">The sequence shown here is derived from an EMBL/GenBank/DDBJ whole genome shotgun (WGS) entry which is preliminary data.</text>
</comment>
<evidence type="ECO:0000313" key="2">
    <source>
        <dbReference type="EMBL" id="MCP2365799.1"/>
    </source>
</evidence>
<accession>A0A9X2KAN5</accession>
<protein>
    <submittedName>
        <fullName evidence="2">Uncharacterized protein</fullName>
    </submittedName>
</protein>
<feature type="region of interest" description="Disordered" evidence="1">
    <location>
        <begin position="68"/>
        <end position="88"/>
    </location>
</feature>
<proteinExistence type="predicted"/>
<feature type="compositionally biased region" description="Acidic residues" evidence="1">
    <location>
        <begin position="76"/>
        <end position="88"/>
    </location>
</feature>